<dbReference type="SUPFAM" id="SSF55550">
    <property type="entry name" value="SH2 domain"/>
    <property type="match status" value="1"/>
</dbReference>
<dbReference type="SMART" id="SM00252">
    <property type="entry name" value="SH2"/>
    <property type="match status" value="1"/>
</dbReference>
<dbReference type="PROSITE" id="PS50001">
    <property type="entry name" value="SH2"/>
    <property type="match status" value="1"/>
</dbReference>
<dbReference type="EMBL" id="JAGXEW010000002">
    <property type="protein sequence ID" value="KAK1174364.1"/>
    <property type="molecule type" value="Genomic_DNA"/>
</dbReference>
<keyword evidence="8" id="KW-1185">Reference proteome</keyword>
<dbReference type="FunFam" id="3.30.505.10:FF:000034">
    <property type="entry name" value="SH2 domain-containing protein 4A"/>
    <property type="match status" value="1"/>
</dbReference>
<dbReference type="InterPro" id="IPR000980">
    <property type="entry name" value="SH2"/>
</dbReference>
<dbReference type="Proteomes" id="UP001230051">
    <property type="component" value="Unassembled WGS sequence"/>
</dbReference>
<organism evidence="7 8">
    <name type="scientific">Acipenser oxyrinchus oxyrinchus</name>
    <dbReference type="NCBI Taxonomy" id="40147"/>
    <lineage>
        <taxon>Eukaryota</taxon>
        <taxon>Metazoa</taxon>
        <taxon>Chordata</taxon>
        <taxon>Craniata</taxon>
        <taxon>Vertebrata</taxon>
        <taxon>Euteleostomi</taxon>
        <taxon>Actinopterygii</taxon>
        <taxon>Chondrostei</taxon>
        <taxon>Acipenseriformes</taxon>
        <taxon>Acipenseridae</taxon>
        <taxon>Acipenser</taxon>
    </lineage>
</organism>
<name>A0AAD8GLS1_ACIOX</name>
<dbReference type="Pfam" id="PF00017">
    <property type="entry name" value="SH2"/>
    <property type="match status" value="1"/>
</dbReference>
<dbReference type="PRINTS" id="PR00401">
    <property type="entry name" value="SH2DOMAIN"/>
</dbReference>
<accession>A0AAD8GLS1</accession>
<dbReference type="AlphaFoldDB" id="A0AAD8GLS1"/>
<feature type="coiled-coil region" evidence="3">
    <location>
        <begin position="97"/>
        <end position="193"/>
    </location>
</feature>
<keyword evidence="3" id="KW-0175">Coiled coil</keyword>
<reference evidence="7" key="1">
    <citation type="submission" date="2022-02" db="EMBL/GenBank/DDBJ databases">
        <title>Atlantic sturgeon de novo genome assembly.</title>
        <authorList>
            <person name="Stock M."/>
            <person name="Klopp C."/>
            <person name="Guiguen Y."/>
            <person name="Cabau C."/>
            <person name="Parinello H."/>
            <person name="Santidrian Yebra-Pimentel E."/>
            <person name="Kuhl H."/>
            <person name="Dirks R.P."/>
            <person name="Guessner J."/>
            <person name="Wuertz S."/>
            <person name="Du K."/>
            <person name="Schartl M."/>
        </authorList>
    </citation>
    <scope>NUCLEOTIDE SEQUENCE</scope>
    <source>
        <strain evidence="7">STURGEONOMICS-FGT-2020</strain>
        <tissue evidence="7">Whole blood</tissue>
    </source>
</reference>
<keyword evidence="1 2" id="KW-0727">SH2 domain</keyword>
<comment type="caution">
    <text evidence="7">The sequence shown here is derived from an EMBL/GenBank/DDBJ whole genome shotgun (WGS) entry which is preliminary data.</text>
</comment>
<evidence type="ECO:0000256" key="3">
    <source>
        <dbReference type="SAM" id="Coils"/>
    </source>
</evidence>
<evidence type="ECO:0000313" key="6">
    <source>
        <dbReference type="EMBL" id="KAK1174364.1"/>
    </source>
</evidence>
<evidence type="ECO:0000259" key="5">
    <source>
        <dbReference type="PROSITE" id="PS50001"/>
    </source>
</evidence>
<dbReference type="PANTHER" id="PTHR14388">
    <property type="entry name" value="T CELL-SPECIFIC ADAPTER PROTEIN TSAD"/>
    <property type="match status" value="1"/>
</dbReference>
<gene>
    <name evidence="7" type="primary">sh2d4a</name>
    <name evidence="7" type="ORF">AOXY_G1281</name>
    <name evidence="6" type="ORF">AOXY_G1849</name>
</gene>
<dbReference type="Gene3D" id="3.30.505.10">
    <property type="entry name" value="SH2 domain"/>
    <property type="match status" value="1"/>
</dbReference>
<feature type="domain" description="SH2" evidence="5">
    <location>
        <begin position="320"/>
        <end position="412"/>
    </location>
</feature>
<sequence length="426" mass="50045">MLEQILADMCIEPELLAELNEEQKQILFFKMREEQVRRWKEKEALLEKEQSLEKKSKKANEKSVKWLLGSDNDVWVWVMGEHLQDKTYDQICDDIMAERARQQAQREAEEIRKRNEEELVKRFSNALSLKPQIDSSLDSWKKAAIEEEQARLTEAAEQKRTELELKMKEEEERRRHEEELKRLEKERTQQIYMDLKEVQQTVQKREDKEWKESLRKSKAADVRRRSIAKQARDDHKRHSLKAVEHGRVAAMSKAFGGGKPLPPKPKPRSNIQRDHVTGSKSGLQRTLSTSSRKVIIRWFKEEQIPLRAGYEKHTEHLAPWFHGIISREEAEDLLSSKGQGSFLIRVSEKIMGYVLSYRCQDSFKHFLIDASEDSYCFLGVEQLVHSTLSDLVEYHKVEPVTMMGREQLFEPCGQTGNCLDYSDLFQ</sequence>
<evidence type="ECO:0000256" key="4">
    <source>
        <dbReference type="SAM" id="MobiDB-lite"/>
    </source>
</evidence>
<evidence type="ECO:0000256" key="2">
    <source>
        <dbReference type="PROSITE-ProRule" id="PRU00191"/>
    </source>
</evidence>
<dbReference type="InterPro" id="IPR036860">
    <property type="entry name" value="SH2_dom_sf"/>
</dbReference>
<feature type="region of interest" description="Disordered" evidence="4">
    <location>
        <begin position="204"/>
        <end position="239"/>
    </location>
</feature>
<dbReference type="GO" id="GO:0005737">
    <property type="term" value="C:cytoplasm"/>
    <property type="evidence" value="ECO:0007669"/>
    <property type="project" value="TreeGrafter"/>
</dbReference>
<dbReference type="PANTHER" id="PTHR14388:SF5">
    <property type="entry name" value="SH2 DOMAIN-CONTAINING PROTEIN 4A"/>
    <property type="match status" value="1"/>
</dbReference>
<evidence type="ECO:0000256" key="1">
    <source>
        <dbReference type="ARBA" id="ARBA00022999"/>
    </source>
</evidence>
<dbReference type="EMBL" id="JAGXEW010000001">
    <property type="protein sequence ID" value="KAK1176406.1"/>
    <property type="molecule type" value="Genomic_DNA"/>
</dbReference>
<evidence type="ECO:0000313" key="7">
    <source>
        <dbReference type="EMBL" id="KAK1176406.1"/>
    </source>
</evidence>
<proteinExistence type="predicted"/>
<evidence type="ECO:0000313" key="8">
    <source>
        <dbReference type="Proteomes" id="UP001230051"/>
    </source>
</evidence>
<protein>
    <submittedName>
        <fullName evidence="7">SH2 domain-containing protein 4A-like</fullName>
    </submittedName>
</protein>
<feature type="region of interest" description="Disordered" evidence="4">
    <location>
        <begin position="253"/>
        <end position="283"/>
    </location>
</feature>